<dbReference type="EMBL" id="MU004238">
    <property type="protein sequence ID" value="KAF2666926.1"/>
    <property type="molecule type" value="Genomic_DNA"/>
</dbReference>
<name>A0A6A6U5M4_9PEZI</name>
<dbReference type="Proteomes" id="UP000799302">
    <property type="component" value="Unassembled WGS sequence"/>
</dbReference>
<dbReference type="PANTHER" id="PTHR38489:SF1">
    <property type="entry name" value="HISTONE CHAPERONE DOMAIN-CONTAINING PROTEIN"/>
    <property type="match status" value="1"/>
</dbReference>
<dbReference type="AlphaFoldDB" id="A0A6A6U5M4"/>
<gene>
    <name evidence="2" type="ORF">BT63DRAFT_427345</name>
</gene>
<evidence type="ECO:0000313" key="2">
    <source>
        <dbReference type="EMBL" id="KAF2666926.1"/>
    </source>
</evidence>
<dbReference type="InterPro" id="IPR027921">
    <property type="entry name" value="NOPCHAP1"/>
</dbReference>
<sequence>MKRKASPTTNEAESSTRLVRRRIQVLDDAPEEPETDSSSGLDTTSTDEDSSDLSSSSDESSDTSSQDDDDDMETDEQASSPFISPPLTVGTSIHTDAHSGVTTLRMGQKPRIESPLPSDRSSILRRLQNFLPRMEDANRLLDVEREAGTLASRVIDADVDMTDQSDDGKQGQYIEMDLGLGVWEEQDEDVAKDPDVQARQEAEEKIKAALFQDTKAGAIQVVQEDGDI</sequence>
<proteinExistence type="predicted"/>
<dbReference type="Pfam" id="PF15370">
    <property type="entry name" value="NOPCHAP1"/>
    <property type="match status" value="1"/>
</dbReference>
<feature type="compositionally biased region" description="Polar residues" evidence="1">
    <location>
        <begin position="1"/>
        <end position="17"/>
    </location>
</feature>
<protein>
    <submittedName>
        <fullName evidence="2">Uncharacterized protein</fullName>
    </submittedName>
</protein>
<keyword evidence="3" id="KW-1185">Reference proteome</keyword>
<evidence type="ECO:0000256" key="1">
    <source>
        <dbReference type="SAM" id="MobiDB-lite"/>
    </source>
</evidence>
<reference evidence="2" key="1">
    <citation type="journal article" date="2020" name="Stud. Mycol.">
        <title>101 Dothideomycetes genomes: a test case for predicting lifestyles and emergence of pathogens.</title>
        <authorList>
            <person name="Haridas S."/>
            <person name="Albert R."/>
            <person name="Binder M."/>
            <person name="Bloem J."/>
            <person name="Labutti K."/>
            <person name="Salamov A."/>
            <person name="Andreopoulos B."/>
            <person name="Baker S."/>
            <person name="Barry K."/>
            <person name="Bills G."/>
            <person name="Bluhm B."/>
            <person name="Cannon C."/>
            <person name="Castanera R."/>
            <person name="Culley D."/>
            <person name="Daum C."/>
            <person name="Ezra D."/>
            <person name="Gonzalez J."/>
            <person name="Henrissat B."/>
            <person name="Kuo A."/>
            <person name="Liang C."/>
            <person name="Lipzen A."/>
            <person name="Lutzoni F."/>
            <person name="Magnuson J."/>
            <person name="Mondo S."/>
            <person name="Nolan M."/>
            <person name="Ohm R."/>
            <person name="Pangilinan J."/>
            <person name="Park H.-J."/>
            <person name="Ramirez L."/>
            <person name="Alfaro M."/>
            <person name="Sun H."/>
            <person name="Tritt A."/>
            <person name="Yoshinaga Y."/>
            <person name="Zwiers L.-H."/>
            <person name="Turgeon B."/>
            <person name="Goodwin S."/>
            <person name="Spatafora J."/>
            <person name="Crous P."/>
            <person name="Grigoriev I."/>
        </authorList>
    </citation>
    <scope>NUCLEOTIDE SEQUENCE</scope>
    <source>
        <strain evidence="2">CBS 115976</strain>
    </source>
</reference>
<dbReference type="GO" id="GO:0000492">
    <property type="term" value="P:box C/D snoRNP assembly"/>
    <property type="evidence" value="ECO:0007669"/>
    <property type="project" value="InterPro"/>
</dbReference>
<dbReference type="OrthoDB" id="1112980at2759"/>
<evidence type="ECO:0000313" key="3">
    <source>
        <dbReference type="Proteomes" id="UP000799302"/>
    </source>
</evidence>
<feature type="compositionally biased region" description="Acidic residues" evidence="1">
    <location>
        <begin position="59"/>
        <end position="76"/>
    </location>
</feature>
<dbReference type="PANTHER" id="PTHR38489">
    <property type="entry name" value="HISTONE CHAPERONE DOMAIN-CONTAINING PROTEIN"/>
    <property type="match status" value="1"/>
</dbReference>
<feature type="region of interest" description="Disordered" evidence="1">
    <location>
        <begin position="1"/>
        <end position="120"/>
    </location>
</feature>
<organism evidence="2 3">
    <name type="scientific">Microthyrium microscopicum</name>
    <dbReference type="NCBI Taxonomy" id="703497"/>
    <lineage>
        <taxon>Eukaryota</taxon>
        <taxon>Fungi</taxon>
        <taxon>Dikarya</taxon>
        <taxon>Ascomycota</taxon>
        <taxon>Pezizomycotina</taxon>
        <taxon>Dothideomycetes</taxon>
        <taxon>Dothideomycetes incertae sedis</taxon>
        <taxon>Microthyriales</taxon>
        <taxon>Microthyriaceae</taxon>
        <taxon>Microthyrium</taxon>
    </lineage>
</organism>
<accession>A0A6A6U5M4</accession>